<dbReference type="InParanoid" id="Q0F203"/>
<evidence type="ECO:0000313" key="2">
    <source>
        <dbReference type="EMBL" id="EAU55747.1"/>
    </source>
</evidence>
<dbReference type="Pfam" id="PF13679">
    <property type="entry name" value="Methyltransf_32"/>
    <property type="match status" value="1"/>
</dbReference>
<protein>
    <recommendedName>
        <fullName evidence="1">Methyltransferase domain-containing protein</fullName>
    </recommendedName>
</protein>
<dbReference type="EMBL" id="AATS01000002">
    <property type="protein sequence ID" value="EAU55747.1"/>
    <property type="molecule type" value="Genomic_DNA"/>
</dbReference>
<dbReference type="RefSeq" id="WP_009850766.1">
    <property type="nucleotide sequence ID" value="NZ_DS022295.1"/>
</dbReference>
<proteinExistence type="predicted"/>
<dbReference type="AlphaFoldDB" id="Q0F203"/>
<dbReference type="CDD" id="cd02440">
    <property type="entry name" value="AdoMet_MTases"/>
    <property type="match status" value="1"/>
</dbReference>
<comment type="caution">
    <text evidence="2">The sequence shown here is derived from an EMBL/GenBank/DDBJ whole genome shotgun (WGS) entry which is preliminary data.</text>
</comment>
<dbReference type="InterPro" id="IPR029063">
    <property type="entry name" value="SAM-dependent_MTases_sf"/>
</dbReference>
<organism evidence="2 3">
    <name type="scientific">Mariprofundus ferrooxydans PV-1</name>
    <dbReference type="NCBI Taxonomy" id="314345"/>
    <lineage>
        <taxon>Bacteria</taxon>
        <taxon>Pseudomonadati</taxon>
        <taxon>Pseudomonadota</taxon>
        <taxon>Candidatius Mariprofundia</taxon>
        <taxon>Mariprofundales</taxon>
        <taxon>Mariprofundaceae</taxon>
        <taxon>Mariprofundus</taxon>
    </lineage>
</organism>
<dbReference type="PANTHER" id="PTHR13369">
    <property type="match status" value="1"/>
</dbReference>
<gene>
    <name evidence="2" type="ORF">SPV1_02327</name>
</gene>
<name>Q0F203_9PROT</name>
<dbReference type="Gene3D" id="3.40.50.150">
    <property type="entry name" value="Vaccinia Virus protein VP39"/>
    <property type="match status" value="1"/>
</dbReference>
<sequence>MRHIGYHERLKQLDQFLVASQHLWQPHPFKTERPAWCESRPELTRALLDLDEATLAHYASDNEALTSFLSGFVPELSVIPSLTTLPATKQHHRLATEPRFSAGIPGRKWQQIRSLYCSMEKPQQPITEWCGGKGYLGRLLSEAWQQQVTTLEYNRELVEAGRALAGKFNVNQQFKHVDVLTVQTGEYLSNQHTIALHACGDLHRQLIRQIIRTNAPGFTLVPCCYHLGRDQAYTPFNRELTLKLSREALRLAVNETVTAHHNEIRKRNQDMAWKLGFQLLRAELVGSSDYHNFRPVPRAWLQEGFHSYCRKLCEREQLMLPHKVDWHGLESRAWKRQFEVMRLQLLRHCFRRVLELWLIMDMAVYLERSGYTVNVSTFCTRSLTPRNIMIEGVL</sequence>
<dbReference type="eggNOG" id="ENOG502Z7Q4">
    <property type="taxonomic scope" value="Bacteria"/>
</dbReference>
<dbReference type="SUPFAM" id="SSF53335">
    <property type="entry name" value="S-adenosyl-L-methionine-dependent methyltransferases"/>
    <property type="match status" value="1"/>
</dbReference>
<dbReference type="Proteomes" id="UP000005297">
    <property type="component" value="Unassembled WGS sequence"/>
</dbReference>
<dbReference type="PANTHER" id="PTHR13369:SF0">
    <property type="entry name" value="GLUTATHIONE S-TRANSFERASE C-TERMINAL DOMAIN-CONTAINING PROTEIN"/>
    <property type="match status" value="1"/>
</dbReference>
<dbReference type="HOGENOM" id="CLU_057688_0_0_0"/>
<reference evidence="2 3" key="1">
    <citation type="submission" date="2006-09" db="EMBL/GenBank/DDBJ databases">
        <authorList>
            <person name="Emerson D."/>
            <person name="Ferriera S."/>
            <person name="Johnson J."/>
            <person name="Kravitz S."/>
            <person name="Halpern A."/>
            <person name="Remington K."/>
            <person name="Beeson K."/>
            <person name="Tran B."/>
            <person name="Rogers Y.-H."/>
            <person name="Friedman R."/>
            <person name="Venter J.C."/>
        </authorList>
    </citation>
    <scope>NUCLEOTIDE SEQUENCE [LARGE SCALE GENOMIC DNA]</scope>
    <source>
        <strain evidence="2 3">PV-1</strain>
    </source>
</reference>
<accession>Q0F203</accession>
<evidence type="ECO:0000313" key="3">
    <source>
        <dbReference type="Proteomes" id="UP000005297"/>
    </source>
</evidence>
<dbReference type="OrthoDB" id="5298194at2"/>
<dbReference type="STRING" id="314344.AL013_05335"/>
<evidence type="ECO:0000259" key="1">
    <source>
        <dbReference type="Pfam" id="PF13679"/>
    </source>
</evidence>
<keyword evidence="3" id="KW-1185">Reference proteome</keyword>
<feature type="domain" description="Methyltransferase" evidence="1">
    <location>
        <begin position="115"/>
        <end position="227"/>
    </location>
</feature>
<dbReference type="InterPro" id="IPR025714">
    <property type="entry name" value="Methyltranfer_dom"/>
</dbReference>